<gene>
    <name evidence="7" type="ORF">J5A53_03955</name>
</gene>
<keyword evidence="5" id="KW-0460">Magnesium</keyword>
<dbReference type="EMBL" id="CP072385">
    <property type="protein sequence ID" value="QUC12586.1"/>
    <property type="molecule type" value="Genomic_DNA"/>
</dbReference>
<dbReference type="GO" id="GO:0046872">
    <property type="term" value="F:metal ion binding"/>
    <property type="evidence" value="ECO:0007669"/>
    <property type="project" value="UniProtKB-KW"/>
</dbReference>
<evidence type="ECO:0000256" key="6">
    <source>
        <dbReference type="RuleBase" id="RU004466"/>
    </source>
</evidence>
<dbReference type="CDD" id="cd00685">
    <property type="entry name" value="Trans_IPPS_HT"/>
    <property type="match status" value="1"/>
</dbReference>
<evidence type="ECO:0000256" key="3">
    <source>
        <dbReference type="ARBA" id="ARBA00022679"/>
    </source>
</evidence>
<evidence type="ECO:0000256" key="5">
    <source>
        <dbReference type="ARBA" id="ARBA00022842"/>
    </source>
</evidence>
<keyword evidence="3 6" id="KW-0808">Transferase</keyword>
<keyword evidence="4" id="KW-0479">Metal-binding</keyword>
<reference evidence="7" key="1">
    <citation type="submission" date="2021-03" db="EMBL/GenBank/DDBJ databases">
        <title>Human Oral Microbial Genomes.</title>
        <authorList>
            <person name="Johnston C.D."/>
            <person name="Chen T."/>
            <person name="Dewhirst F.E."/>
        </authorList>
    </citation>
    <scope>NUCLEOTIDE SEQUENCE</scope>
    <source>
        <strain evidence="7">F0714</strain>
    </source>
</reference>
<proteinExistence type="inferred from homology"/>
<dbReference type="InterPro" id="IPR000092">
    <property type="entry name" value="Polyprenyl_synt"/>
</dbReference>
<dbReference type="InterPro" id="IPR033749">
    <property type="entry name" value="Polyprenyl_synt_CS"/>
</dbReference>
<dbReference type="SFLD" id="SFLDG01017">
    <property type="entry name" value="Polyprenyl_Transferase_Like"/>
    <property type="match status" value="1"/>
</dbReference>
<dbReference type="PROSITE" id="PS00444">
    <property type="entry name" value="POLYPRENYL_SYNTHASE_2"/>
    <property type="match status" value="1"/>
</dbReference>
<dbReference type="AlphaFoldDB" id="A0AB37I331"/>
<dbReference type="PANTHER" id="PTHR12001">
    <property type="entry name" value="GERANYLGERANYL PYROPHOSPHATE SYNTHASE"/>
    <property type="match status" value="1"/>
</dbReference>
<dbReference type="InterPro" id="IPR008949">
    <property type="entry name" value="Isoprenoid_synthase_dom_sf"/>
</dbReference>
<comment type="cofactor">
    <cofactor evidence="1">
        <name>Mg(2+)</name>
        <dbReference type="ChEBI" id="CHEBI:18420"/>
    </cofactor>
</comment>
<dbReference type="PANTHER" id="PTHR12001:SF69">
    <property type="entry name" value="ALL TRANS-POLYPRENYL-DIPHOSPHATE SYNTHASE PDSS1"/>
    <property type="match status" value="1"/>
</dbReference>
<dbReference type="SFLD" id="SFLDS00005">
    <property type="entry name" value="Isoprenoid_Synthase_Type_I"/>
    <property type="match status" value="1"/>
</dbReference>
<evidence type="ECO:0000256" key="4">
    <source>
        <dbReference type="ARBA" id="ARBA00022723"/>
    </source>
</evidence>
<dbReference type="Proteomes" id="UP000677180">
    <property type="component" value="Chromosome"/>
</dbReference>
<dbReference type="Pfam" id="PF00348">
    <property type="entry name" value="polyprenyl_synt"/>
    <property type="match status" value="1"/>
</dbReference>
<sequence length="322" mass="34319">MTPGVILTLDIEALSIRFEEQLRQVAVADSPFVTEAASHLIAAGGKRFRPQLVYLASGFGGEVDEEQLLKAALVMELTHVASLYHDDVMDEADVRRSAPSANSRWGNSIAILIGDYLFAKASILVADLGADYVRLQAETFTRLVQGQIAETRGPGTGEAPLEHYLQVIADKTGSLIAASALFGAMIAGAPQSIREALAAYGEEIGLVFQLSDDIIDITSDVTGKTPGTDLREGVPTLPTLLLEASRDPADQPLKDLLAGDLSDDAALAEALAVLRAHPVVEKARAEVCRHADLARQHLAPLPEGDAKQLLLQVCDDLVKRSA</sequence>
<evidence type="ECO:0000313" key="7">
    <source>
        <dbReference type="EMBL" id="QUC12586.1"/>
    </source>
</evidence>
<evidence type="ECO:0000256" key="1">
    <source>
        <dbReference type="ARBA" id="ARBA00001946"/>
    </source>
</evidence>
<dbReference type="Gene3D" id="1.10.600.10">
    <property type="entry name" value="Farnesyl Diphosphate Synthase"/>
    <property type="match status" value="1"/>
</dbReference>
<protein>
    <submittedName>
        <fullName evidence="7">Polyprenyl synthetase family protein</fullName>
    </submittedName>
</protein>
<dbReference type="GO" id="GO:0008299">
    <property type="term" value="P:isoprenoid biosynthetic process"/>
    <property type="evidence" value="ECO:0007669"/>
    <property type="project" value="InterPro"/>
</dbReference>
<dbReference type="GO" id="GO:0004659">
    <property type="term" value="F:prenyltransferase activity"/>
    <property type="evidence" value="ECO:0007669"/>
    <property type="project" value="InterPro"/>
</dbReference>
<dbReference type="SUPFAM" id="SSF48576">
    <property type="entry name" value="Terpenoid synthases"/>
    <property type="match status" value="1"/>
</dbReference>
<accession>A0AB37I331</accession>
<evidence type="ECO:0000313" key="8">
    <source>
        <dbReference type="Proteomes" id="UP000677180"/>
    </source>
</evidence>
<organism evidence="7 8">
    <name type="scientific">Arachnia propionica</name>
    <dbReference type="NCBI Taxonomy" id="1750"/>
    <lineage>
        <taxon>Bacteria</taxon>
        <taxon>Bacillati</taxon>
        <taxon>Actinomycetota</taxon>
        <taxon>Actinomycetes</taxon>
        <taxon>Propionibacteriales</taxon>
        <taxon>Propionibacteriaceae</taxon>
        <taxon>Arachnia</taxon>
    </lineage>
</organism>
<name>A0AB37I331_9ACTN</name>
<comment type="similarity">
    <text evidence="2 6">Belongs to the FPP/GGPP synthase family.</text>
</comment>
<evidence type="ECO:0000256" key="2">
    <source>
        <dbReference type="ARBA" id="ARBA00006706"/>
    </source>
</evidence>